<sequence>MTAKLNITSLPVIEQAAAINGRAARKDGFPQSWDTDKILDGIADVATNPSSTRTWQTASQGSLYTRRGDPSRVKIEGVYDGVQIRVIFEPATDRIITGFPIG</sequence>
<name>A0A6F8Z0Y4_9ACTN</name>
<dbReference type="RefSeq" id="WP_173165707.1">
    <property type="nucleotide sequence ID" value="NZ_AP022871.1"/>
</dbReference>
<dbReference type="GO" id="GO:0004519">
    <property type="term" value="F:endonuclease activity"/>
    <property type="evidence" value="ECO:0007669"/>
    <property type="project" value="InterPro"/>
</dbReference>
<dbReference type="InterPro" id="IPR029501">
    <property type="entry name" value="EndoU_bac"/>
</dbReference>
<gene>
    <name evidence="2" type="ORF">Psuf_093250</name>
</gene>
<dbReference type="Pfam" id="PF14436">
    <property type="entry name" value="EndoU_bacteria"/>
    <property type="match status" value="1"/>
</dbReference>
<dbReference type="KEGG" id="psuu:Psuf_093250"/>
<dbReference type="Proteomes" id="UP000503011">
    <property type="component" value="Chromosome"/>
</dbReference>
<dbReference type="AlphaFoldDB" id="A0A6F8Z0Y4"/>
<proteinExistence type="predicted"/>
<reference evidence="2 3" key="1">
    <citation type="submission" date="2020-03" db="EMBL/GenBank/DDBJ databases">
        <title>Whole genome shotgun sequence of Phytohabitans suffuscus NBRC 105367.</title>
        <authorList>
            <person name="Komaki H."/>
            <person name="Tamura T."/>
        </authorList>
    </citation>
    <scope>NUCLEOTIDE SEQUENCE [LARGE SCALE GENOMIC DNA]</scope>
    <source>
        <strain evidence="2 3">NBRC 105367</strain>
    </source>
</reference>
<feature type="domain" description="Bacterial EndoU nuclease" evidence="1">
    <location>
        <begin position="26"/>
        <end position="101"/>
    </location>
</feature>
<keyword evidence="3" id="KW-1185">Reference proteome</keyword>
<reference evidence="2 3" key="2">
    <citation type="submission" date="2020-03" db="EMBL/GenBank/DDBJ databases">
        <authorList>
            <person name="Ichikawa N."/>
            <person name="Kimura A."/>
            <person name="Kitahashi Y."/>
            <person name="Uohara A."/>
        </authorList>
    </citation>
    <scope>NUCLEOTIDE SEQUENCE [LARGE SCALE GENOMIC DNA]</scope>
    <source>
        <strain evidence="2 3">NBRC 105367</strain>
    </source>
</reference>
<evidence type="ECO:0000313" key="3">
    <source>
        <dbReference type="Proteomes" id="UP000503011"/>
    </source>
</evidence>
<accession>A0A6F8Z0Y4</accession>
<organism evidence="2 3">
    <name type="scientific">Phytohabitans suffuscus</name>
    <dbReference type="NCBI Taxonomy" id="624315"/>
    <lineage>
        <taxon>Bacteria</taxon>
        <taxon>Bacillati</taxon>
        <taxon>Actinomycetota</taxon>
        <taxon>Actinomycetes</taxon>
        <taxon>Micromonosporales</taxon>
        <taxon>Micromonosporaceae</taxon>
    </lineage>
</organism>
<evidence type="ECO:0000259" key="1">
    <source>
        <dbReference type="Pfam" id="PF14436"/>
    </source>
</evidence>
<protein>
    <recommendedName>
        <fullName evidence="1">Bacterial EndoU nuclease domain-containing protein</fullName>
    </recommendedName>
</protein>
<dbReference type="EMBL" id="AP022871">
    <property type="protein sequence ID" value="BCB92012.1"/>
    <property type="molecule type" value="Genomic_DNA"/>
</dbReference>
<evidence type="ECO:0000313" key="2">
    <source>
        <dbReference type="EMBL" id="BCB92012.1"/>
    </source>
</evidence>